<sequence>MITPPHDGRHGFRAGVAGSVMLALIIAPSALAGEADIVDVNVIAESAGTYSFEVTVEHADEGWEHYADRWDVLDNAGNVLGSRKLLHPHVSEQPFTRSLSGVTLPDGLTHVTIRAHDSVHGYGGKEMKVSIPAQTGQ</sequence>
<dbReference type="EMBL" id="JBHSNB010000001">
    <property type="protein sequence ID" value="MFC5583493.1"/>
    <property type="molecule type" value="Genomic_DNA"/>
</dbReference>
<proteinExistence type="predicted"/>
<name>A0ABW0T3F5_9HYPH</name>
<dbReference type="RefSeq" id="WP_223020618.1">
    <property type="nucleotide sequence ID" value="NZ_CP078143.1"/>
</dbReference>
<comment type="caution">
    <text evidence="1">The sequence shown here is derived from an EMBL/GenBank/DDBJ whole genome shotgun (WGS) entry which is preliminary data.</text>
</comment>
<protein>
    <submittedName>
        <fullName evidence="1">Uncharacterized protein</fullName>
    </submittedName>
</protein>
<keyword evidence="2" id="KW-1185">Reference proteome</keyword>
<dbReference type="Proteomes" id="UP001596107">
    <property type="component" value="Unassembled WGS sequence"/>
</dbReference>
<gene>
    <name evidence="1" type="ORF">ACFPOD_00080</name>
</gene>
<reference evidence="2" key="1">
    <citation type="journal article" date="2019" name="Int. J. Syst. Evol. Microbiol.">
        <title>The Global Catalogue of Microorganisms (GCM) 10K type strain sequencing project: providing services to taxonomists for standard genome sequencing and annotation.</title>
        <authorList>
            <consortium name="The Broad Institute Genomics Platform"/>
            <consortium name="The Broad Institute Genome Sequencing Center for Infectious Disease"/>
            <person name="Wu L."/>
            <person name="Ma J."/>
        </authorList>
    </citation>
    <scope>NUCLEOTIDE SEQUENCE [LARGE SCALE GENOMIC DNA]</scope>
    <source>
        <strain evidence="2">JCM 3366</strain>
    </source>
</reference>
<organism evidence="1 2">
    <name type="scientific">Nitratireductor kimnyeongensis</name>
    <dbReference type="NCBI Taxonomy" id="430679"/>
    <lineage>
        <taxon>Bacteria</taxon>
        <taxon>Pseudomonadati</taxon>
        <taxon>Pseudomonadota</taxon>
        <taxon>Alphaproteobacteria</taxon>
        <taxon>Hyphomicrobiales</taxon>
        <taxon>Phyllobacteriaceae</taxon>
        <taxon>Nitratireductor</taxon>
    </lineage>
</organism>
<evidence type="ECO:0000313" key="2">
    <source>
        <dbReference type="Proteomes" id="UP001596107"/>
    </source>
</evidence>
<accession>A0ABW0T3F5</accession>
<evidence type="ECO:0000313" key="1">
    <source>
        <dbReference type="EMBL" id="MFC5583493.1"/>
    </source>
</evidence>